<name>A0A917A9S2_9STRE</name>
<proteinExistence type="predicted"/>
<keyword evidence="2" id="KW-0132">Cell division</keyword>
<dbReference type="EMBL" id="BMJN01000038">
    <property type="protein sequence ID" value="GGE36194.1"/>
    <property type="molecule type" value="Genomic_DNA"/>
</dbReference>
<reference evidence="2" key="2">
    <citation type="submission" date="2020-09" db="EMBL/GenBank/DDBJ databases">
        <authorList>
            <person name="Sun Q."/>
            <person name="Zhou Y."/>
        </authorList>
    </citation>
    <scope>NUCLEOTIDE SEQUENCE</scope>
    <source>
        <strain evidence="2">CGMCC 1.15533</strain>
    </source>
</reference>
<protein>
    <submittedName>
        <fullName evidence="2">Cell division protein ZapA</fullName>
    </submittedName>
</protein>
<dbReference type="OrthoDB" id="2232266at2"/>
<dbReference type="GO" id="GO:0051301">
    <property type="term" value="P:cell division"/>
    <property type="evidence" value="ECO:0007669"/>
    <property type="project" value="UniProtKB-KW"/>
</dbReference>
<gene>
    <name evidence="2" type="ORF">GCM10011510_16930</name>
</gene>
<keyword evidence="3" id="KW-1185">Reference proteome</keyword>
<reference evidence="2" key="1">
    <citation type="journal article" date="2014" name="Int. J. Syst. Evol. Microbiol.">
        <title>Complete genome sequence of Corynebacterium casei LMG S-19264T (=DSM 44701T), isolated from a smear-ripened cheese.</title>
        <authorList>
            <consortium name="US DOE Joint Genome Institute (JGI-PGF)"/>
            <person name="Walter F."/>
            <person name="Albersmeier A."/>
            <person name="Kalinowski J."/>
            <person name="Ruckert C."/>
        </authorList>
    </citation>
    <scope>NUCLEOTIDE SEQUENCE</scope>
    <source>
        <strain evidence="2">CGMCC 1.15533</strain>
    </source>
</reference>
<dbReference type="Proteomes" id="UP000660801">
    <property type="component" value="Unassembled WGS sequence"/>
</dbReference>
<dbReference type="InterPro" id="IPR036192">
    <property type="entry name" value="Cell_div_ZapA-like_sf"/>
</dbReference>
<dbReference type="SUPFAM" id="SSF102829">
    <property type="entry name" value="Cell division protein ZapA-like"/>
    <property type="match status" value="1"/>
</dbReference>
<accession>A0A917A9S2</accession>
<feature type="coiled-coil region" evidence="1">
    <location>
        <begin position="65"/>
        <end position="92"/>
    </location>
</feature>
<keyword evidence="1" id="KW-0175">Coiled coil</keyword>
<evidence type="ECO:0000313" key="3">
    <source>
        <dbReference type="Proteomes" id="UP000660801"/>
    </source>
</evidence>
<organism evidence="2 3">
    <name type="scientific">Streptococcus himalayensis</name>
    <dbReference type="NCBI Taxonomy" id="1888195"/>
    <lineage>
        <taxon>Bacteria</taxon>
        <taxon>Bacillati</taxon>
        <taxon>Bacillota</taxon>
        <taxon>Bacilli</taxon>
        <taxon>Lactobacillales</taxon>
        <taxon>Streptococcaceae</taxon>
        <taxon>Streptococcus</taxon>
    </lineage>
</organism>
<dbReference type="AlphaFoldDB" id="A0A917A9S2"/>
<sequence length="101" mass="11608">MANLNRYKFTFGKKSLTLTTEHENLFMEEVEKVAREKYAAIKESMPTADDETLAILLAVNTLATQLEREIAVDDMEQELESLRKKVVEKAQKEALEDEESK</sequence>
<keyword evidence="2" id="KW-0131">Cell cycle</keyword>
<evidence type="ECO:0000256" key="1">
    <source>
        <dbReference type="SAM" id="Coils"/>
    </source>
</evidence>
<dbReference type="RefSeq" id="WP_068990751.1">
    <property type="nucleotide sequence ID" value="NZ_BMJN01000038.1"/>
</dbReference>
<comment type="caution">
    <text evidence="2">The sequence shown here is derived from an EMBL/GenBank/DDBJ whole genome shotgun (WGS) entry which is preliminary data.</text>
</comment>
<evidence type="ECO:0000313" key="2">
    <source>
        <dbReference type="EMBL" id="GGE36194.1"/>
    </source>
</evidence>